<dbReference type="InterPro" id="IPR050090">
    <property type="entry name" value="Tyrosine_recombinase_XerCD"/>
</dbReference>
<dbReference type="PROSITE" id="PS51900">
    <property type="entry name" value="CB"/>
    <property type="match status" value="1"/>
</dbReference>
<proteinExistence type="predicted"/>
<dbReference type="PANTHER" id="PTHR30349">
    <property type="entry name" value="PHAGE INTEGRASE-RELATED"/>
    <property type="match status" value="1"/>
</dbReference>
<dbReference type="OrthoDB" id="7465727at2"/>
<evidence type="ECO:0000256" key="4">
    <source>
        <dbReference type="PROSITE-ProRule" id="PRU01248"/>
    </source>
</evidence>
<keyword evidence="3" id="KW-0233">DNA recombination</keyword>
<evidence type="ECO:0000259" key="6">
    <source>
        <dbReference type="PROSITE" id="PS51900"/>
    </source>
</evidence>
<comment type="caution">
    <text evidence="7">The sequence shown here is derived from an EMBL/GenBank/DDBJ whole genome shotgun (WGS) entry which is preliminary data.</text>
</comment>
<accession>A0A418WJS5</accession>
<dbReference type="PANTHER" id="PTHR30349:SF88">
    <property type="entry name" value="BLL1584 PROTEIN"/>
    <property type="match status" value="1"/>
</dbReference>
<dbReference type="GO" id="GO:0006310">
    <property type="term" value="P:DNA recombination"/>
    <property type="evidence" value="ECO:0007669"/>
    <property type="project" value="UniProtKB-KW"/>
</dbReference>
<evidence type="ECO:0000313" key="8">
    <source>
        <dbReference type="Proteomes" id="UP000286100"/>
    </source>
</evidence>
<organism evidence="7 8">
    <name type="scientific">Sphingomonas cavernae</name>
    <dbReference type="NCBI Taxonomy" id="2320861"/>
    <lineage>
        <taxon>Bacteria</taxon>
        <taxon>Pseudomonadati</taxon>
        <taxon>Pseudomonadota</taxon>
        <taxon>Alphaproteobacteria</taxon>
        <taxon>Sphingomonadales</taxon>
        <taxon>Sphingomonadaceae</taxon>
        <taxon>Sphingomonas</taxon>
    </lineage>
</organism>
<keyword evidence="1" id="KW-0229">DNA integration</keyword>
<dbReference type="Pfam" id="PF00589">
    <property type="entry name" value="Phage_integrase"/>
    <property type="match status" value="1"/>
</dbReference>
<dbReference type="PROSITE" id="PS51898">
    <property type="entry name" value="TYR_RECOMBINASE"/>
    <property type="match status" value="1"/>
</dbReference>
<keyword evidence="8" id="KW-1185">Reference proteome</keyword>
<protein>
    <submittedName>
        <fullName evidence="7">Integrase</fullName>
    </submittedName>
</protein>
<evidence type="ECO:0000256" key="1">
    <source>
        <dbReference type="ARBA" id="ARBA00022908"/>
    </source>
</evidence>
<evidence type="ECO:0000256" key="2">
    <source>
        <dbReference type="ARBA" id="ARBA00023125"/>
    </source>
</evidence>
<feature type="domain" description="Core-binding (CB)" evidence="6">
    <location>
        <begin position="107"/>
        <end position="193"/>
    </location>
</feature>
<name>A0A418WJS5_9SPHN</name>
<gene>
    <name evidence="7" type="ORF">D3876_08505</name>
</gene>
<evidence type="ECO:0000259" key="5">
    <source>
        <dbReference type="PROSITE" id="PS51898"/>
    </source>
</evidence>
<evidence type="ECO:0000313" key="7">
    <source>
        <dbReference type="EMBL" id="RJF90301.1"/>
    </source>
</evidence>
<dbReference type="Gene3D" id="1.10.443.10">
    <property type="entry name" value="Intergrase catalytic core"/>
    <property type="match status" value="1"/>
</dbReference>
<dbReference type="InterPro" id="IPR002104">
    <property type="entry name" value="Integrase_catalytic"/>
</dbReference>
<dbReference type="SUPFAM" id="SSF56349">
    <property type="entry name" value="DNA breaking-rejoining enzymes"/>
    <property type="match status" value="1"/>
</dbReference>
<dbReference type="GO" id="GO:0003677">
    <property type="term" value="F:DNA binding"/>
    <property type="evidence" value="ECO:0007669"/>
    <property type="project" value="UniProtKB-UniRule"/>
</dbReference>
<evidence type="ECO:0000256" key="3">
    <source>
        <dbReference type="ARBA" id="ARBA00023172"/>
    </source>
</evidence>
<dbReference type="InterPro" id="IPR044068">
    <property type="entry name" value="CB"/>
</dbReference>
<feature type="domain" description="Tyr recombinase" evidence="5">
    <location>
        <begin position="227"/>
        <end position="422"/>
    </location>
</feature>
<reference evidence="7 8" key="1">
    <citation type="submission" date="2018-09" db="EMBL/GenBank/DDBJ databases">
        <authorList>
            <person name="Zhu H."/>
        </authorList>
    </citation>
    <scope>NUCLEOTIDE SEQUENCE [LARGE SCALE GENOMIC DNA]</scope>
    <source>
        <strain evidence="7 8">K2R01-6</strain>
    </source>
</reference>
<dbReference type="AlphaFoldDB" id="A0A418WJS5"/>
<dbReference type="InterPro" id="IPR013762">
    <property type="entry name" value="Integrase-like_cat_sf"/>
</dbReference>
<dbReference type="InterPro" id="IPR011010">
    <property type="entry name" value="DNA_brk_join_enz"/>
</dbReference>
<sequence length="432" mass="49179">MGRASKEIRLQERSARARLKVRHHPYWRMISEGRHIGYYRGPRGGRWFARFRAAGSTEEYVRIPLGVADDGCEANGVTILNWKQALDKANEWVEQLANGGRTIDPNMTVRHAVDAYIKMRDERRSAQVGRPVRSTASYKLGAYALKDVAFIDIKLRDLTELDLRNWQRRFNGLTGSSKQRVVSELKAALNSAFEENRQGLPKDLPVTIKFGLKPIFVEEAADQADARDNQILSDNQIRDILEKAQELDEDSDYALLAILLAATGARFSQLARMFVRDVQPQSRRLLVPPSRKGRGKKVSAHIRVQVGADIIEALRPAIENRPFDAPLLERWRYKQASRTNWERVDRQPWKTPSEMTRWWNRVVEAAGLPGVIPYALRHSSIVRSIRMGLPIRLVAALHDTSVAMIEKHYSRWITEGLDELAARAVVPLLKAA</sequence>
<dbReference type="GO" id="GO:0015074">
    <property type="term" value="P:DNA integration"/>
    <property type="evidence" value="ECO:0007669"/>
    <property type="project" value="UniProtKB-KW"/>
</dbReference>
<dbReference type="Proteomes" id="UP000286100">
    <property type="component" value="Unassembled WGS sequence"/>
</dbReference>
<dbReference type="EMBL" id="QYUM01000003">
    <property type="protein sequence ID" value="RJF90301.1"/>
    <property type="molecule type" value="Genomic_DNA"/>
</dbReference>
<keyword evidence="2 4" id="KW-0238">DNA-binding</keyword>